<dbReference type="Pfam" id="PF00400">
    <property type="entry name" value="WD40"/>
    <property type="match status" value="4"/>
</dbReference>
<dbReference type="PANTHER" id="PTHR19879">
    <property type="entry name" value="TRANSCRIPTION INITIATION FACTOR TFIID"/>
    <property type="match status" value="1"/>
</dbReference>
<dbReference type="Pfam" id="PF24883">
    <property type="entry name" value="NPHP3_N"/>
    <property type="match status" value="1"/>
</dbReference>
<dbReference type="PANTHER" id="PTHR19879:SF9">
    <property type="entry name" value="TRANSCRIPTION INITIATION FACTOR TFIID SUBUNIT 5"/>
    <property type="match status" value="1"/>
</dbReference>
<dbReference type="SMART" id="SM00320">
    <property type="entry name" value="WD40"/>
    <property type="match status" value="8"/>
</dbReference>
<keyword evidence="6" id="KW-1185">Reference proteome</keyword>
<dbReference type="InterPro" id="IPR036322">
    <property type="entry name" value="WD40_repeat_dom_sf"/>
</dbReference>
<dbReference type="InterPro" id="IPR015943">
    <property type="entry name" value="WD40/YVTN_repeat-like_dom_sf"/>
</dbReference>
<dbReference type="PROSITE" id="PS50082">
    <property type="entry name" value="WD_REPEATS_2"/>
    <property type="match status" value="3"/>
</dbReference>
<feature type="repeat" description="WD" evidence="3">
    <location>
        <begin position="638"/>
        <end position="679"/>
    </location>
</feature>
<dbReference type="SUPFAM" id="SSF50978">
    <property type="entry name" value="WD40 repeat-like"/>
    <property type="match status" value="2"/>
</dbReference>
<sequence length="1354" mass="150411">MAPVSQHIGDIWAYNARLQVGHFETIYQNAADPLERLPVVSQAAFNAFDRQHEPLCLEGTRVQVLKTITTWVETSDQTCIFWLNGAAGTGKSTISRTICKDFHDRGWLGASFFFSRNHDDASIARRFFTTLAKQLATRRSGLLKSNIVESIHALENNEGASLHDQWDVLISGPIRSCGGGTADQQPIVLVVDALDECDDKFSVKTIVSLFAESIKIRNVRLRIIITSRPNPELMSKLDESGSVVNHHGLVLHDVRRESIDADIRKYVLHQLSKLKTPGDLQQGDWPRMREIDQLVDLCAGLFIYASTVCSWIAKEQALLPQDSLKLILSAGQNYVRSSAATPLESVEALDCLYIQILRQAIGNGSIAARQRITECISKILGWAVAMRAPMSLGALACLVGRPVKSLRRWLRGLHAVVRVPSSDDDVLQFYHPSFREFLLDKSRCKSAPFCIDLDRAHEDLARHSLELLSSPGVLHQDMCSVRLPGTLRTEVPSVHNHISQEVQYACINWASHTVMGKAQLQKNGKESRFLRTKLLYWIETLAWVERLPECLSQIDVLLLASDSTVSRKLNAFLIDANHFLRRNYFTIDLAPLQIYVSAIVFAPRQSMIRKIFSNHLPRWLETPPIFREQWSSRILQFDTGHSGPINGLCFAPDDRKLVSACGGGGLKIWDSNKGDLIKQLLGHSSAINDVRFTPSGRMVISASDDGTARVWNAISGQLIHQFTGHKDSVNAACFSPDEQRIATASEDGSARVWDIRGRPIRVLQCGSGRRIHTICFSKNTTAIASVTDGAKGRLIDVFTGNVLRKTRGKGGELISSNGNAYTWRPGSSSSSDTRIRYLRSERSDIKVPCRWERTHRLGCLSLDGKKIALTQAYGEDNAMAQESVEIYDLKRGTQTSELSGTITSISQLCFSSDCCFLATAYGSTIRIWDVVSANVMNSRPFQRDGSLSRLHSSPNSQFLIEQDGSEMSLWDAREGQLVDSLGYTISCMCFLLDGQSIATADHEGTVRISDARTGKVKKNFQSPYTLRSMCFSPAWKRALLISTYGEMGIWNLKDRLLTKLPSLDGSIAACFSPDGQSIAVGTARCSIIFFDAQSGRETQILNACDPQTDAGTRYRLRSSTISKLWFSDNGKRLVAMTNYKDSDLRLIIWDIPLGKGIDAFPVAGQVRNVHFSADCAILAIVSETGTVMFRDVKNGRETLGYSLLQSPGNSNKMEVFSDPDSETPGKLKIFNPNRVQRFSIDGPWLQGDGFNLLYFPSPIRDGVIKVLNDTVAIKGTDGALNFLAAASPSSSSSDKQSPYEKWFYRKFPELCPVDHEALAPPKIVHVDEETDSGYEFELQVRNKRTVVSLDSTRA</sequence>
<gene>
    <name evidence="5" type="ORF">K461DRAFT_291209</name>
</gene>
<dbReference type="Proteomes" id="UP000799439">
    <property type="component" value="Unassembled WGS sequence"/>
</dbReference>
<evidence type="ECO:0000256" key="3">
    <source>
        <dbReference type="PROSITE-ProRule" id="PRU00221"/>
    </source>
</evidence>
<dbReference type="InterPro" id="IPR056884">
    <property type="entry name" value="NPHP3-like_N"/>
</dbReference>
<evidence type="ECO:0000259" key="4">
    <source>
        <dbReference type="Pfam" id="PF24883"/>
    </source>
</evidence>
<dbReference type="Gene3D" id="3.40.50.300">
    <property type="entry name" value="P-loop containing nucleotide triphosphate hydrolases"/>
    <property type="match status" value="1"/>
</dbReference>
<dbReference type="PROSITE" id="PS50294">
    <property type="entry name" value="WD_REPEATS_REGION"/>
    <property type="match status" value="3"/>
</dbReference>
<evidence type="ECO:0000256" key="1">
    <source>
        <dbReference type="ARBA" id="ARBA00022574"/>
    </source>
</evidence>
<dbReference type="OrthoDB" id="674604at2759"/>
<proteinExistence type="predicted"/>
<dbReference type="InterPro" id="IPR019775">
    <property type="entry name" value="WD40_repeat_CS"/>
</dbReference>
<feature type="repeat" description="WD" evidence="3">
    <location>
        <begin position="722"/>
        <end position="756"/>
    </location>
</feature>
<dbReference type="Gene3D" id="2.130.10.10">
    <property type="entry name" value="YVTN repeat-like/Quinoprotein amine dehydrogenase"/>
    <property type="match status" value="3"/>
</dbReference>
<accession>A0A9P4JA68</accession>
<dbReference type="PROSITE" id="PS00678">
    <property type="entry name" value="WD_REPEATS_1"/>
    <property type="match status" value="1"/>
</dbReference>
<evidence type="ECO:0000313" key="6">
    <source>
        <dbReference type="Proteomes" id="UP000799439"/>
    </source>
</evidence>
<name>A0A9P4JA68_9PEZI</name>
<dbReference type="InterPro" id="IPR027417">
    <property type="entry name" value="P-loop_NTPase"/>
</dbReference>
<dbReference type="CDD" id="cd00200">
    <property type="entry name" value="WD40"/>
    <property type="match status" value="1"/>
</dbReference>
<dbReference type="SUPFAM" id="SSF52540">
    <property type="entry name" value="P-loop containing nucleoside triphosphate hydrolases"/>
    <property type="match status" value="1"/>
</dbReference>
<organism evidence="5 6">
    <name type="scientific">Myriangium duriaei CBS 260.36</name>
    <dbReference type="NCBI Taxonomy" id="1168546"/>
    <lineage>
        <taxon>Eukaryota</taxon>
        <taxon>Fungi</taxon>
        <taxon>Dikarya</taxon>
        <taxon>Ascomycota</taxon>
        <taxon>Pezizomycotina</taxon>
        <taxon>Dothideomycetes</taxon>
        <taxon>Dothideomycetidae</taxon>
        <taxon>Myriangiales</taxon>
        <taxon>Myriangiaceae</taxon>
        <taxon>Myriangium</taxon>
    </lineage>
</organism>
<keyword evidence="1 3" id="KW-0853">WD repeat</keyword>
<feature type="domain" description="Nephrocystin 3-like N-terminal" evidence="4">
    <location>
        <begin position="66"/>
        <end position="228"/>
    </location>
</feature>
<evidence type="ECO:0000313" key="5">
    <source>
        <dbReference type="EMBL" id="KAF2156272.1"/>
    </source>
</evidence>
<feature type="repeat" description="WD" evidence="3">
    <location>
        <begin position="680"/>
        <end position="721"/>
    </location>
</feature>
<comment type="caution">
    <text evidence="5">The sequence shown here is derived from an EMBL/GenBank/DDBJ whole genome shotgun (WGS) entry which is preliminary data.</text>
</comment>
<dbReference type="InterPro" id="IPR001680">
    <property type="entry name" value="WD40_rpt"/>
</dbReference>
<evidence type="ECO:0000256" key="2">
    <source>
        <dbReference type="ARBA" id="ARBA00022737"/>
    </source>
</evidence>
<reference evidence="5" key="1">
    <citation type="journal article" date="2020" name="Stud. Mycol.">
        <title>101 Dothideomycetes genomes: a test case for predicting lifestyles and emergence of pathogens.</title>
        <authorList>
            <person name="Haridas S."/>
            <person name="Albert R."/>
            <person name="Binder M."/>
            <person name="Bloem J."/>
            <person name="Labutti K."/>
            <person name="Salamov A."/>
            <person name="Andreopoulos B."/>
            <person name="Baker S."/>
            <person name="Barry K."/>
            <person name="Bills G."/>
            <person name="Bluhm B."/>
            <person name="Cannon C."/>
            <person name="Castanera R."/>
            <person name="Culley D."/>
            <person name="Daum C."/>
            <person name="Ezra D."/>
            <person name="Gonzalez J."/>
            <person name="Henrissat B."/>
            <person name="Kuo A."/>
            <person name="Liang C."/>
            <person name="Lipzen A."/>
            <person name="Lutzoni F."/>
            <person name="Magnuson J."/>
            <person name="Mondo S."/>
            <person name="Nolan M."/>
            <person name="Ohm R."/>
            <person name="Pangilinan J."/>
            <person name="Park H.-J."/>
            <person name="Ramirez L."/>
            <person name="Alfaro M."/>
            <person name="Sun H."/>
            <person name="Tritt A."/>
            <person name="Yoshinaga Y."/>
            <person name="Zwiers L.-H."/>
            <person name="Turgeon B."/>
            <person name="Goodwin S."/>
            <person name="Spatafora J."/>
            <person name="Crous P."/>
            <person name="Grigoriev I."/>
        </authorList>
    </citation>
    <scope>NUCLEOTIDE SEQUENCE</scope>
    <source>
        <strain evidence="5">CBS 260.36</strain>
    </source>
</reference>
<protein>
    <submittedName>
        <fullName evidence="5">WD40 repeat-like protein</fullName>
    </submittedName>
</protein>
<dbReference type="EMBL" id="ML996082">
    <property type="protein sequence ID" value="KAF2156272.1"/>
    <property type="molecule type" value="Genomic_DNA"/>
</dbReference>
<keyword evidence="2" id="KW-0677">Repeat</keyword>